<dbReference type="InterPro" id="IPR005744">
    <property type="entry name" value="Hy-lIII"/>
</dbReference>
<comment type="similarity">
    <text evidence="2">Belongs to the UPF0073 (Hly-III) family.</text>
</comment>
<dbReference type="Pfam" id="PF03006">
    <property type="entry name" value="HlyIII"/>
    <property type="match status" value="1"/>
</dbReference>
<dbReference type="GO" id="GO:0140911">
    <property type="term" value="F:pore-forming activity"/>
    <property type="evidence" value="ECO:0007669"/>
    <property type="project" value="InterPro"/>
</dbReference>
<evidence type="ECO:0000256" key="7">
    <source>
        <dbReference type="PIRSR" id="PIRSR604254-1"/>
    </source>
</evidence>
<keyword evidence="3" id="KW-1003">Cell membrane</keyword>
<evidence type="ECO:0000313" key="10">
    <source>
        <dbReference type="Proteomes" id="UP000657006"/>
    </source>
</evidence>
<dbReference type="RefSeq" id="WP_177715064.1">
    <property type="nucleotide sequence ID" value="NZ_JACRSQ010000002.1"/>
</dbReference>
<feature type="transmembrane region" description="Helical" evidence="8">
    <location>
        <begin position="102"/>
        <end position="121"/>
    </location>
</feature>
<accession>A0A926DQV5</accession>
<proteinExistence type="inferred from homology"/>
<keyword evidence="6 8" id="KW-0472">Membrane</keyword>
<feature type="binding site" evidence="7">
    <location>
        <position position="193"/>
    </location>
    <ligand>
        <name>Zn(2+)</name>
        <dbReference type="ChEBI" id="CHEBI:29105"/>
    </ligand>
</feature>
<evidence type="ECO:0000256" key="3">
    <source>
        <dbReference type="ARBA" id="ARBA00022475"/>
    </source>
</evidence>
<dbReference type="GO" id="GO:0046872">
    <property type="term" value="F:metal ion binding"/>
    <property type="evidence" value="ECO:0007669"/>
    <property type="project" value="UniProtKB-KW"/>
</dbReference>
<feature type="transmembrane region" description="Helical" evidence="8">
    <location>
        <begin position="186"/>
        <end position="212"/>
    </location>
</feature>
<organism evidence="9 10">
    <name type="scientific">Bianquea renquensis</name>
    <dbReference type="NCBI Taxonomy" id="2763661"/>
    <lineage>
        <taxon>Bacteria</taxon>
        <taxon>Bacillati</taxon>
        <taxon>Bacillota</taxon>
        <taxon>Clostridia</taxon>
        <taxon>Eubacteriales</taxon>
        <taxon>Bianqueaceae</taxon>
        <taxon>Bianquea</taxon>
    </lineage>
</organism>
<dbReference type="InterPro" id="IPR004254">
    <property type="entry name" value="AdipoR/HlyIII-related"/>
</dbReference>
<dbReference type="NCBIfam" id="TIGR01065">
    <property type="entry name" value="hlyIII"/>
    <property type="match status" value="1"/>
</dbReference>
<dbReference type="AlphaFoldDB" id="A0A926DQV5"/>
<keyword evidence="5 8" id="KW-1133">Transmembrane helix</keyword>
<dbReference type="Proteomes" id="UP000657006">
    <property type="component" value="Unassembled WGS sequence"/>
</dbReference>
<protein>
    <submittedName>
        <fullName evidence="9">Hemolysin III family protein</fullName>
    </submittedName>
</protein>
<keyword evidence="10" id="KW-1185">Reference proteome</keyword>
<evidence type="ECO:0000256" key="8">
    <source>
        <dbReference type="SAM" id="Phobius"/>
    </source>
</evidence>
<feature type="transmembrane region" description="Helical" evidence="8">
    <location>
        <begin position="75"/>
        <end position="96"/>
    </location>
</feature>
<sequence>MKIKEPVNAYTHLAGGIAALPAVAYLICQAVLYAGVWHVVSFSIYGASLIGLYLASGMYHMLTVSDKTEMRLKKLDHMMIFLLIAGTYTPLCLIPLRGPWGWALFGIIWGAALGGILLKLFWIGAPRWLSTAFYIVMGWMCVIAIYPLIQKLPVGALSLLLGGGVLYTVGGIIYGTKRFPLHIRHLGFHEIFHIFVLGGSVCHYSMMVLYLLPMR</sequence>
<dbReference type="EMBL" id="JACRSQ010000002">
    <property type="protein sequence ID" value="MBC8542383.1"/>
    <property type="molecule type" value="Genomic_DNA"/>
</dbReference>
<dbReference type="PANTHER" id="PTHR20855">
    <property type="entry name" value="ADIPOR/PROGESTIN RECEPTOR-RELATED"/>
    <property type="match status" value="1"/>
</dbReference>
<feature type="transmembrane region" description="Helical" evidence="8">
    <location>
        <begin position="12"/>
        <end position="36"/>
    </location>
</feature>
<evidence type="ECO:0000256" key="4">
    <source>
        <dbReference type="ARBA" id="ARBA00022692"/>
    </source>
</evidence>
<evidence type="ECO:0000256" key="2">
    <source>
        <dbReference type="ARBA" id="ARBA00008488"/>
    </source>
</evidence>
<keyword evidence="7" id="KW-0479">Metal-binding</keyword>
<comment type="caution">
    <text evidence="9">The sequence shown here is derived from an EMBL/GenBank/DDBJ whole genome shotgun (WGS) entry which is preliminary data.</text>
</comment>
<comment type="subcellular location">
    <subcellularLocation>
        <location evidence="1">Cell membrane</location>
        <topology evidence="1">Multi-pass membrane protein</topology>
    </subcellularLocation>
</comment>
<evidence type="ECO:0000256" key="1">
    <source>
        <dbReference type="ARBA" id="ARBA00004651"/>
    </source>
</evidence>
<keyword evidence="4 8" id="KW-0812">Transmembrane</keyword>
<evidence type="ECO:0000256" key="5">
    <source>
        <dbReference type="ARBA" id="ARBA00022989"/>
    </source>
</evidence>
<feature type="transmembrane region" description="Helical" evidence="8">
    <location>
        <begin position="155"/>
        <end position="174"/>
    </location>
</feature>
<gene>
    <name evidence="9" type="ORF">H8730_02325</name>
</gene>
<reference evidence="9" key="1">
    <citation type="submission" date="2020-08" db="EMBL/GenBank/DDBJ databases">
        <title>Genome public.</title>
        <authorList>
            <person name="Liu C."/>
            <person name="Sun Q."/>
        </authorList>
    </citation>
    <scope>NUCLEOTIDE SEQUENCE</scope>
    <source>
        <strain evidence="9">NSJ-32</strain>
    </source>
</reference>
<dbReference type="PANTHER" id="PTHR20855:SF3">
    <property type="entry name" value="LD03007P"/>
    <property type="match status" value="1"/>
</dbReference>
<evidence type="ECO:0000313" key="9">
    <source>
        <dbReference type="EMBL" id="MBC8542383.1"/>
    </source>
</evidence>
<feature type="transmembrane region" description="Helical" evidence="8">
    <location>
        <begin position="128"/>
        <end position="149"/>
    </location>
</feature>
<feature type="binding site" evidence="7">
    <location>
        <position position="189"/>
    </location>
    <ligand>
        <name>Zn(2+)</name>
        <dbReference type="ChEBI" id="CHEBI:29105"/>
    </ligand>
</feature>
<name>A0A926DQV5_9FIRM</name>
<feature type="binding site" evidence="7">
    <location>
        <position position="60"/>
    </location>
    <ligand>
        <name>Zn(2+)</name>
        <dbReference type="ChEBI" id="CHEBI:29105"/>
    </ligand>
</feature>
<feature type="transmembrane region" description="Helical" evidence="8">
    <location>
        <begin position="42"/>
        <end position="63"/>
    </location>
</feature>
<keyword evidence="7" id="KW-0862">Zinc</keyword>
<evidence type="ECO:0000256" key="6">
    <source>
        <dbReference type="ARBA" id="ARBA00023136"/>
    </source>
</evidence>
<dbReference type="GO" id="GO:0005886">
    <property type="term" value="C:plasma membrane"/>
    <property type="evidence" value="ECO:0007669"/>
    <property type="project" value="UniProtKB-SubCell"/>
</dbReference>